<dbReference type="EMBL" id="CP000267">
    <property type="protein sequence ID" value="ABD68910.1"/>
    <property type="molecule type" value="Genomic_DNA"/>
</dbReference>
<dbReference type="GO" id="GO:0003676">
    <property type="term" value="F:nucleic acid binding"/>
    <property type="evidence" value="ECO:0007669"/>
    <property type="project" value="InterPro"/>
</dbReference>
<dbReference type="SUPFAM" id="SSF52980">
    <property type="entry name" value="Restriction endonuclease-like"/>
    <property type="match status" value="1"/>
</dbReference>
<dbReference type="HOGENOM" id="CLU_905785_0_0_4"/>
<organism evidence="1 2">
    <name type="scientific">Albidiferax ferrireducens (strain ATCC BAA-621 / DSM 15236 / T118)</name>
    <name type="common">Rhodoferax ferrireducens</name>
    <dbReference type="NCBI Taxonomy" id="338969"/>
    <lineage>
        <taxon>Bacteria</taxon>
        <taxon>Pseudomonadati</taxon>
        <taxon>Pseudomonadota</taxon>
        <taxon>Betaproteobacteria</taxon>
        <taxon>Burkholderiales</taxon>
        <taxon>Comamonadaceae</taxon>
        <taxon>Rhodoferax</taxon>
    </lineage>
</organism>
<sequence>MTMRMSLSILATYIRAGFGSGRLHNYRPWLRIRRRASSPVSKQVFCNLTLRPTNHHLLSGLEYKTALLNSWLGPKELRECLPLWPDAHPHPQTGLNSDIDGLLDESPGLLEIARDAGIEHGVFPGTKVPYVASCDLVFWLPSKGAFETQLVYISCKPLSEIRKRQRARERLELERRYAKANGGRHVIETGESLPHKLIDNLDWLLPMRHEAQELRVSSQHSDFCSLLMELTKSTPLGAAVNQASEAFHIPVADGFKYFRVGVWLHRIDIDLNLPVVMSKMMHRDYGKTLGRWRAHFWGTVGVQNAGR</sequence>
<dbReference type="Gene3D" id="3.40.1350.10">
    <property type="match status" value="1"/>
</dbReference>
<dbReference type="InterPro" id="IPR011335">
    <property type="entry name" value="Restrct_endonuc-II-like"/>
</dbReference>
<dbReference type="AlphaFoldDB" id="Q21Z93"/>
<dbReference type="KEGG" id="rfr:Rfer_1174"/>
<reference evidence="2" key="1">
    <citation type="submission" date="2006-02" db="EMBL/GenBank/DDBJ databases">
        <title>Complete sequence of chromosome of Rhodoferax ferrireducens DSM 15236.</title>
        <authorList>
            <person name="Copeland A."/>
            <person name="Lucas S."/>
            <person name="Lapidus A."/>
            <person name="Barry K."/>
            <person name="Detter J.C."/>
            <person name="Glavina del Rio T."/>
            <person name="Hammon N."/>
            <person name="Israni S."/>
            <person name="Pitluck S."/>
            <person name="Brettin T."/>
            <person name="Bruce D."/>
            <person name="Han C."/>
            <person name="Tapia R."/>
            <person name="Gilna P."/>
            <person name="Kiss H."/>
            <person name="Schmutz J."/>
            <person name="Larimer F."/>
            <person name="Land M."/>
            <person name="Kyrpides N."/>
            <person name="Ivanova N."/>
            <person name="Richardson P."/>
        </authorList>
    </citation>
    <scope>NUCLEOTIDE SEQUENCE [LARGE SCALE GENOMIC DNA]</scope>
    <source>
        <strain evidence="2">ATCC BAA-621 / DSM 15236 / T118</strain>
    </source>
</reference>
<accession>Q21Z93</accession>
<dbReference type="STRING" id="338969.Rfer_1174"/>
<dbReference type="OrthoDB" id="5291587at2"/>
<dbReference type="CDD" id="cd22362">
    <property type="entry name" value="TnsA_endonuclease-like"/>
    <property type="match status" value="1"/>
</dbReference>
<evidence type="ECO:0000313" key="2">
    <source>
        <dbReference type="Proteomes" id="UP000008332"/>
    </source>
</evidence>
<proteinExistence type="predicted"/>
<name>Q21Z93_ALBFT</name>
<gene>
    <name evidence="1" type="ordered locus">Rfer_1174</name>
</gene>
<protein>
    <submittedName>
        <fullName evidence="1">Uncharacterized protein</fullName>
    </submittedName>
</protein>
<dbReference type="Proteomes" id="UP000008332">
    <property type="component" value="Chromosome"/>
</dbReference>
<evidence type="ECO:0000313" key="1">
    <source>
        <dbReference type="EMBL" id="ABD68910.1"/>
    </source>
</evidence>
<dbReference type="InterPro" id="IPR011856">
    <property type="entry name" value="tRNA_endonuc-like_dom_sf"/>
</dbReference>
<keyword evidence="2" id="KW-1185">Reference proteome</keyword>